<feature type="region of interest" description="Disordered" evidence="1">
    <location>
        <begin position="152"/>
        <end position="172"/>
    </location>
</feature>
<evidence type="ECO:0000256" key="1">
    <source>
        <dbReference type="SAM" id="MobiDB-lite"/>
    </source>
</evidence>
<dbReference type="EMBL" id="JACGWJ010000013">
    <property type="protein sequence ID" value="KAL0378899.1"/>
    <property type="molecule type" value="Genomic_DNA"/>
</dbReference>
<dbReference type="AlphaFoldDB" id="A0AAW2RFV4"/>
<name>A0AAW2RFV4_SESRA</name>
<reference evidence="2" key="1">
    <citation type="submission" date="2020-06" db="EMBL/GenBank/DDBJ databases">
        <authorList>
            <person name="Li T."/>
            <person name="Hu X."/>
            <person name="Zhang T."/>
            <person name="Song X."/>
            <person name="Zhang H."/>
            <person name="Dai N."/>
            <person name="Sheng W."/>
            <person name="Hou X."/>
            <person name="Wei L."/>
        </authorList>
    </citation>
    <scope>NUCLEOTIDE SEQUENCE</scope>
    <source>
        <strain evidence="2">G02</strain>
        <tissue evidence="2">Leaf</tissue>
    </source>
</reference>
<reference evidence="2" key="2">
    <citation type="journal article" date="2024" name="Plant">
        <title>Genomic evolution and insights into agronomic trait innovations of Sesamum species.</title>
        <authorList>
            <person name="Miao H."/>
            <person name="Wang L."/>
            <person name="Qu L."/>
            <person name="Liu H."/>
            <person name="Sun Y."/>
            <person name="Le M."/>
            <person name="Wang Q."/>
            <person name="Wei S."/>
            <person name="Zheng Y."/>
            <person name="Lin W."/>
            <person name="Duan Y."/>
            <person name="Cao H."/>
            <person name="Xiong S."/>
            <person name="Wang X."/>
            <person name="Wei L."/>
            <person name="Li C."/>
            <person name="Ma Q."/>
            <person name="Ju M."/>
            <person name="Zhao R."/>
            <person name="Li G."/>
            <person name="Mu C."/>
            <person name="Tian Q."/>
            <person name="Mei H."/>
            <person name="Zhang T."/>
            <person name="Gao T."/>
            <person name="Zhang H."/>
        </authorList>
    </citation>
    <scope>NUCLEOTIDE SEQUENCE</scope>
    <source>
        <strain evidence="2">G02</strain>
    </source>
</reference>
<comment type="caution">
    <text evidence="2">The sequence shown here is derived from an EMBL/GenBank/DDBJ whole genome shotgun (WGS) entry which is preliminary data.</text>
</comment>
<dbReference type="PANTHER" id="PTHR33240:SF15">
    <property type="entry name" value="GAG-PRO-LIKE PROTEIN"/>
    <property type="match status" value="1"/>
</dbReference>
<accession>A0AAW2RFV4</accession>
<gene>
    <name evidence="2" type="ORF">Sradi_3195400</name>
</gene>
<feature type="compositionally biased region" description="Polar residues" evidence="1">
    <location>
        <begin position="161"/>
        <end position="172"/>
    </location>
</feature>
<dbReference type="PANTHER" id="PTHR33240">
    <property type="entry name" value="OS08G0508500 PROTEIN"/>
    <property type="match status" value="1"/>
</dbReference>
<sequence length="172" mass="19124">MELGDVPLEPVDTSLYGFAGEVLQPLGQIPLPISLGVEPPRKTRIVCFLVVDMPSAYNLIFGRPTLNVFQAIISTYHVMLKFLVGNKIGEIQRDHYTARKFYVEAKKNSMHKMEVDTPSPEDHESLPAQEAQRCVTPTPVQPAEELMSIQLVPGEPEKTTKIGSQLNPTLAR</sequence>
<evidence type="ECO:0000313" key="2">
    <source>
        <dbReference type="EMBL" id="KAL0378899.1"/>
    </source>
</evidence>
<organism evidence="2">
    <name type="scientific">Sesamum radiatum</name>
    <name type="common">Black benniseed</name>
    <dbReference type="NCBI Taxonomy" id="300843"/>
    <lineage>
        <taxon>Eukaryota</taxon>
        <taxon>Viridiplantae</taxon>
        <taxon>Streptophyta</taxon>
        <taxon>Embryophyta</taxon>
        <taxon>Tracheophyta</taxon>
        <taxon>Spermatophyta</taxon>
        <taxon>Magnoliopsida</taxon>
        <taxon>eudicotyledons</taxon>
        <taxon>Gunneridae</taxon>
        <taxon>Pentapetalae</taxon>
        <taxon>asterids</taxon>
        <taxon>lamiids</taxon>
        <taxon>Lamiales</taxon>
        <taxon>Pedaliaceae</taxon>
        <taxon>Sesamum</taxon>
    </lineage>
</organism>
<proteinExistence type="predicted"/>
<protein>
    <submittedName>
        <fullName evidence="2">Uncharacterized protein</fullName>
    </submittedName>
</protein>